<organism evidence="2">
    <name type="scientific">Cladocopium goreaui</name>
    <dbReference type="NCBI Taxonomy" id="2562237"/>
    <lineage>
        <taxon>Eukaryota</taxon>
        <taxon>Sar</taxon>
        <taxon>Alveolata</taxon>
        <taxon>Dinophyceae</taxon>
        <taxon>Suessiales</taxon>
        <taxon>Symbiodiniaceae</taxon>
        <taxon>Cladocopium</taxon>
    </lineage>
</organism>
<feature type="region of interest" description="Disordered" evidence="1">
    <location>
        <begin position="58"/>
        <end position="77"/>
    </location>
</feature>
<protein>
    <submittedName>
        <fullName evidence="2">Uncharacterized protein</fullName>
    </submittedName>
</protein>
<dbReference type="OrthoDB" id="10439765at2759"/>
<sequence length="457" mass="50096">MNPSGSGHDGHDARPPSGSTRKVTPEVSLPQASPRKVSLRSRSKKFYMEAAPWFRANQAAADDAHSDAESVTSEYRGEDGADLFEAQESTDASGASSLPTALQSGRVSRSSVPSEAMTLSPTALKKSNLELELPVVPNRGADVSPLSASRSSVGAVSNKTTEADVQVSASTAGEWVNRLAALQEVGNEHAACAGRIWNVMKEIFPEVKTLDTIEQTKMKESILSELEMSRRLLEQHAQGLVGTDLAELRFIQSETKRANERLVRIDKLYAKELNALRSILDGDVKVAPREDYEPMMFLEPEERGCLLTLLEEKLQALFSEKPELELMINQKEYIRLQELFKKERLSGLERQVANFTQKLEEITNQVTLLEAENEKLAKRHAKEMRRTSSTSSPGTSSRTLQDHRRPSGAATSPTQRGSGESSARQVATPVGKPKAGRPKRGVKYSRPGREAGDSSDA</sequence>
<proteinExistence type="predicted"/>
<dbReference type="Proteomes" id="UP001152797">
    <property type="component" value="Unassembled WGS sequence"/>
</dbReference>
<dbReference type="EMBL" id="CAMXCT020003135">
    <property type="protein sequence ID" value="CAL1156034.1"/>
    <property type="molecule type" value="Genomic_DNA"/>
</dbReference>
<accession>A0A9P1D2J2</accession>
<reference evidence="2" key="1">
    <citation type="submission" date="2022-10" db="EMBL/GenBank/DDBJ databases">
        <authorList>
            <person name="Chen Y."/>
            <person name="Dougan E. K."/>
            <person name="Chan C."/>
            <person name="Rhodes N."/>
            <person name="Thang M."/>
        </authorList>
    </citation>
    <scope>NUCLEOTIDE SEQUENCE</scope>
</reference>
<evidence type="ECO:0000256" key="1">
    <source>
        <dbReference type="SAM" id="MobiDB-lite"/>
    </source>
</evidence>
<feature type="compositionally biased region" description="Basic and acidic residues" evidence="1">
    <location>
        <begin position="447"/>
        <end position="457"/>
    </location>
</feature>
<feature type="region of interest" description="Disordered" evidence="1">
    <location>
        <begin position="88"/>
        <end position="119"/>
    </location>
</feature>
<feature type="compositionally biased region" description="Low complexity" evidence="1">
    <location>
        <begin position="387"/>
        <end position="399"/>
    </location>
</feature>
<dbReference type="EMBL" id="CAMXCT010003135">
    <property type="protein sequence ID" value="CAI4002659.1"/>
    <property type="molecule type" value="Genomic_DNA"/>
</dbReference>
<gene>
    <name evidence="2" type="ORF">C1SCF055_LOCUS28599</name>
</gene>
<feature type="compositionally biased region" description="Polar residues" evidence="1">
    <location>
        <begin position="409"/>
        <end position="425"/>
    </location>
</feature>
<keyword evidence="4" id="KW-1185">Reference proteome</keyword>
<dbReference type="EMBL" id="CAMXCT030003135">
    <property type="protein sequence ID" value="CAL4789971.1"/>
    <property type="molecule type" value="Genomic_DNA"/>
</dbReference>
<reference evidence="3" key="2">
    <citation type="submission" date="2024-04" db="EMBL/GenBank/DDBJ databases">
        <authorList>
            <person name="Chen Y."/>
            <person name="Shah S."/>
            <person name="Dougan E. K."/>
            <person name="Thang M."/>
            <person name="Chan C."/>
        </authorList>
    </citation>
    <scope>NUCLEOTIDE SEQUENCE [LARGE SCALE GENOMIC DNA]</scope>
</reference>
<evidence type="ECO:0000313" key="2">
    <source>
        <dbReference type="EMBL" id="CAI4002659.1"/>
    </source>
</evidence>
<feature type="region of interest" description="Disordered" evidence="1">
    <location>
        <begin position="1"/>
        <end position="41"/>
    </location>
</feature>
<feature type="region of interest" description="Disordered" evidence="1">
    <location>
        <begin position="378"/>
        <end position="457"/>
    </location>
</feature>
<feature type="compositionally biased region" description="Basic residues" evidence="1">
    <location>
        <begin position="434"/>
        <end position="443"/>
    </location>
</feature>
<evidence type="ECO:0000313" key="3">
    <source>
        <dbReference type="EMBL" id="CAL1156034.1"/>
    </source>
</evidence>
<evidence type="ECO:0000313" key="4">
    <source>
        <dbReference type="Proteomes" id="UP001152797"/>
    </source>
</evidence>
<dbReference type="AlphaFoldDB" id="A0A9P1D2J2"/>
<comment type="caution">
    <text evidence="2">The sequence shown here is derived from an EMBL/GenBank/DDBJ whole genome shotgun (WGS) entry which is preliminary data.</text>
</comment>
<name>A0A9P1D2J2_9DINO</name>